<accession>A0AAD1Z4Q3</accession>
<name>A0AAD1Z4Q3_9LAMI</name>
<sequence length="99" mass="11243">MSAEFNLIGNQNPSFFIHFKPNLDDFSVKKISFFEVSEGFGRQIQRCCFVRGEFPGQRIVQRKCVSSKRGGVKGGNRDDQGSVKGSEISAKTVLWCWQY</sequence>
<evidence type="ECO:0000313" key="1">
    <source>
        <dbReference type="EMBL" id="CAI9763187.1"/>
    </source>
</evidence>
<keyword evidence="2" id="KW-1185">Reference proteome</keyword>
<dbReference type="EMBL" id="OU503041">
    <property type="protein sequence ID" value="CAI9763187.1"/>
    <property type="molecule type" value="Genomic_DNA"/>
</dbReference>
<dbReference type="Proteomes" id="UP000834106">
    <property type="component" value="Chromosome 6"/>
</dbReference>
<dbReference type="AlphaFoldDB" id="A0AAD1Z4Q3"/>
<dbReference type="PANTHER" id="PTHR34285:SF3">
    <property type="entry name" value="OS08G0510800 PROTEIN"/>
    <property type="match status" value="1"/>
</dbReference>
<dbReference type="PANTHER" id="PTHR34285">
    <property type="entry name" value="OS08G0510800 PROTEIN"/>
    <property type="match status" value="1"/>
</dbReference>
<proteinExistence type="predicted"/>
<protein>
    <submittedName>
        <fullName evidence="1">Uncharacterized protein</fullName>
    </submittedName>
</protein>
<reference evidence="1" key="1">
    <citation type="submission" date="2023-05" db="EMBL/GenBank/DDBJ databases">
        <authorList>
            <person name="Huff M."/>
        </authorList>
    </citation>
    <scope>NUCLEOTIDE SEQUENCE</scope>
</reference>
<organism evidence="1 2">
    <name type="scientific">Fraxinus pennsylvanica</name>
    <dbReference type="NCBI Taxonomy" id="56036"/>
    <lineage>
        <taxon>Eukaryota</taxon>
        <taxon>Viridiplantae</taxon>
        <taxon>Streptophyta</taxon>
        <taxon>Embryophyta</taxon>
        <taxon>Tracheophyta</taxon>
        <taxon>Spermatophyta</taxon>
        <taxon>Magnoliopsida</taxon>
        <taxon>eudicotyledons</taxon>
        <taxon>Gunneridae</taxon>
        <taxon>Pentapetalae</taxon>
        <taxon>asterids</taxon>
        <taxon>lamiids</taxon>
        <taxon>Lamiales</taxon>
        <taxon>Oleaceae</taxon>
        <taxon>Oleeae</taxon>
        <taxon>Fraxinus</taxon>
    </lineage>
</organism>
<evidence type="ECO:0000313" key="2">
    <source>
        <dbReference type="Proteomes" id="UP000834106"/>
    </source>
</evidence>
<gene>
    <name evidence="1" type="ORF">FPE_LOCUS10617</name>
</gene>